<accession>A0A061J2T3</accession>
<dbReference type="Proteomes" id="UP000031737">
    <property type="component" value="Unassembled WGS sequence"/>
</dbReference>
<dbReference type="AlphaFoldDB" id="A0A061J2T3"/>
<dbReference type="EMBL" id="AUPL01003069">
    <property type="protein sequence ID" value="ESL09214.1"/>
    <property type="molecule type" value="Genomic_DNA"/>
</dbReference>
<keyword evidence="1" id="KW-0472">Membrane</keyword>
<keyword evidence="3" id="KW-1185">Reference proteome</keyword>
<feature type="transmembrane region" description="Helical" evidence="1">
    <location>
        <begin position="6"/>
        <end position="26"/>
    </location>
</feature>
<comment type="caution">
    <text evidence="2">The sequence shown here is derived from an EMBL/GenBank/DDBJ whole genome shotgun (WGS) entry which is preliminary data.</text>
</comment>
<proteinExistence type="predicted"/>
<keyword evidence="1" id="KW-1133">Transmembrane helix</keyword>
<name>A0A061J2T3_TRYRA</name>
<evidence type="ECO:0000313" key="3">
    <source>
        <dbReference type="Proteomes" id="UP000031737"/>
    </source>
</evidence>
<organism evidence="2 3">
    <name type="scientific">Trypanosoma rangeli SC58</name>
    <dbReference type="NCBI Taxonomy" id="429131"/>
    <lineage>
        <taxon>Eukaryota</taxon>
        <taxon>Discoba</taxon>
        <taxon>Euglenozoa</taxon>
        <taxon>Kinetoplastea</taxon>
        <taxon>Metakinetoplastina</taxon>
        <taxon>Trypanosomatida</taxon>
        <taxon>Trypanosomatidae</taxon>
        <taxon>Trypanosoma</taxon>
        <taxon>Herpetosoma</taxon>
    </lineage>
</organism>
<keyword evidence="1" id="KW-0812">Transmembrane</keyword>
<reference evidence="2 3" key="1">
    <citation type="submission" date="2013-07" db="EMBL/GenBank/DDBJ databases">
        <authorList>
            <person name="Stoco P.H."/>
            <person name="Wagner G."/>
            <person name="Gerber A."/>
            <person name="Zaha A."/>
            <person name="Thompson C."/>
            <person name="Bartholomeu D.C."/>
            <person name="Luckemeyer D.D."/>
            <person name="Bahia D."/>
            <person name="Loreto E."/>
            <person name="Prestes E.B."/>
            <person name="Lima F.M."/>
            <person name="Rodrigues-Luiz G."/>
            <person name="Vallejo G.A."/>
            <person name="Filho J.F."/>
            <person name="Monteiro K.M."/>
            <person name="Tyler K.M."/>
            <person name="de Almeida L.G."/>
            <person name="Ortiz M.F."/>
            <person name="Siervo M.A."/>
            <person name="de Moraes M.H."/>
            <person name="Cunha O.L."/>
            <person name="Mendonca-Neto R."/>
            <person name="Silva R."/>
            <person name="Teixeira S.M."/>
            <person name="Murta S.M."/>
            <person name="Sincero T.C."/>
            <person name="Mendes T.A."/>
            <person name="Urmenyi T.P."/>
            <person name="Silva V.G."/>
            <person name="da Rocha W.D."/>
            <person name="Andersson B."/>
            <person name="Romanha A.J."/>
            <person name="Steindel M."/>
            <person name="de Vasconcelos A.T."/>
            <person name="Grisard E.C."/>
        </authorList>
    </citation>
    <scope>NUCLEOTIDE SEQUENCE [LARGE SCALE GENOMIC DNA]</scope>
    <source>
        <strain evidence="2 3">SC58</strain>
    </source>
</reference>
<dbReference type="OrthoDB" id="270160at2759"/>
<sequence length="117" mass="13256">MYFIPFVYHASLFSVANAAGSLYAWYSTRRRMMLFTGAFNTTLAAVAAYVYPFDATLSNAYVSIAATCAFMQFVLHGLRTKALLRPTLLVGVYYAWCFSLLVYGVQRGRWAYVLRDD</sequence>
<dbReference type="VEuPathDB" id="TriTrypDB:TRSC58_03069"/>
<feature type="transmembrane region" description="Helical" evidence="1">
    <location>
        <begin position="87"/>
        <end position="105"/>
    </location>
</feature>
<protein>
    <submittedName>
        <fullName evidence="2">Uncharacterized protein</fullName>
    </submittedName>
</protein>
<evidence type="ECO:0000313" key="2">
    <source>
        <dbReference type="EMBL" id="ESL09214.1"/>
    </source>
</evidence>
<gene>
    <name evidence="2" type="ORF">TRSC58_03069</name>
</gene>
<evidence type="ECO:0000256" key="1">
    <source>
        <dbReference type="SAM" id="Phobius"/>
    </source>
</evidence>
<feature type="transmembrane region" description="Helical" evidence="1">
    <location>
        <begin position="33"/>
        <end position="51"/>
    </location>
</feature>